<proteinExistence type="predicted"/>
<sequence length="79" mass="8173">MICGISGLPGRRAVAACGVALALAVGPACALAQSTQSPPNGDKNAAPPLVFKIKRQAQRGPAQPPSYPTQPQQEVRKLR</sequence>
<evidence type="ECO:0000256" key="1">
    <source>
        <dbReference type="SAM" id="MobiDB-lite"/>
    </source>
</evidence>
<keyword evidence="2" id="KW-0732">Signal</keyword>
<dbReference type="AlphaFoldDB" id="A0A6L3ML81"/>
<evidence type="ECO:0000256" key="2">
    <source>
        <dbReference type="SAM" id="SignalP"/>
    </source>
</evidence>
<feature type="chain" id="PRO_5026707177" evidence="2">
    <location>
        <begin position="31"/>
        <end position="79"/>
    </location>
</feature>
<protein>
    <submittedName>
        <fullName evidence="3">Uncharacterized protein</fullName>
    </submittedName>
</protein>
<comment type="caution">
    <text evidence="3">The sequence shown here is derived from an EMBL/GenBank/DDBJ whole genome shotgun (WGS) entry which is preliminary data.</text>
</comment>
<name>A0A6L3ML81_9BURK</name>
<dbReference type="RefSeq" id="WP_059878869.1">
    <property type="nucleotide sequence ID" value="NZ_CABVPM010000042.1"/>
</dbReference>
<dbReference type="Proteomes" id="UP000473470">
    <property type="component" value="Unassembled WGS sequence"/>
</dbReference>
<gene>
    <name evidence="3" type="ORF">F7R25_35185</name>
</gene>
<reference evidence="3 4" key="1">
    <citation type="submission" date="2019-09" db="EMBL/GenBank/DDBJ databases">
        <title>Draft genome sequences of 48 bacterial type strains from the CCUG.</title>
        <authorList>
            <person name="Tunovic T."/>
            <person name="Pineiro-Iglesias B."/>
            <person name="Unosson C."/>
            <person name="Inganas E."/>
            <person name="Ohlen M."/>
            <person name="Cardew S."/>
            <person name="Jensie-Markopoulos S."/>
            <person name="Salva-Serra F."/>
            <person name="Jaen-Luchoro D."/>
            <person name="Karlsson R."/>
            <person name="Svensson-Stadler L."/>
            <person name="Chun J."/>
            <person name="Moore E."/>
        </authorList>
    </citation>
    <scope>NUCLEOTIDE SEQUENCE [LARGE SCALE GENOMIC DNA]</scope>
    <source>
        <strain evidence="3 4">CCUG 65686</strain>
    </source>
</reference>
<organism evidence="3 4">
    <name type="scientific">Burkholderia stagnalis</name>
    <dbReference type="NCBI Taxonomy" id="1503054"/>
    <lineage>
        <taxon>Bacteria</taxon>
        <taxon>Pseudomonadati</taxon>
        <taxon>Pseudomonadota</taxon>
        <taxon>Betaproteobacteria</taxon>
        <taxon>Burkholderiales</taxon>
        <taxon>Burkholderiaceae</taxon>
        <taxon>Burkholderia</taxon>
        <taxon>Burkholderia cepacia complex</taxon>
    </lineage>
</organism>
<feature type="signal peptide" evidence="2">
    <location>
        <begin position="1"/>
        <end position="30"/>
    </location>
</feature>
<feature type="region of interest" description="Disordered" evidence="1">
    <location>
        <begin position="56"/>
        <end position="79"/>
    </location>
</feature>
<evidence type="ECO:0000313" key="4">
    <source>
        <dbReference type="Proteomes" id="UP000473470"/>
    </source>
</evidence>
<accession>A0A6L3ML81</accession>
<dbReference type="EMBL" id="VZOK01000107">
    <property type="protein sequence ID" value="KAB0631732.1"/>
    <property type="molecule type" value="Genomic_DNA"/>
</dbReference>
<evidence type="ECO:0000313" key="3">
    <source>
        <dbReference type="EMBL" id="KAB0631732.1"/>
    </source>
</evidence>